<accession>A0A8S5N1Z0</accession>
<dbReference type="EMBL" id="BK015046">
    <property type="protein sequence ID" value="DAD88677.1"/>
    <property type="molecule type" value="Genomic_DNA"/>
</dbReference>
<sequence>MTPLDVSDGIAAYLMDELHKLNETSDVTASTIRVWSGFLPRVDNNADLRKLCPAVVVRPYSVSDADSSTVGITVLVTTFDEALTKGHVGLYHLLEVVRERLLSDNPIALKYEIKDNTVNTTIPDDQPYPQWVGYLEFEVYIPVIRRNLNKIFTDNKVIE</sequence>
<proteinExistence type="predicted"/>
<reference evidence="1" key="1">
    <citation type="journal article" date="2021" name="Proc. Natl. Acad. Sci. U.S.A.">
        <title>A Catalog of Tens of Thousands of Viruses from Human Metagenomes Reveals Hidden Associations with Chronic Diseases.</title>
        <authorList>
            <person name="Tisza M.J."/>
            <person name="Buck C.B."/>
        </authorList>
    </citation>
    <scope>NUCLEOTIDE SEQUENCE</scope>
    <source>
        <strain evidence="1">Ctikv1</strain>
    </source>
</reference>
<organism evidence="1">
    <name type="scientific">Caudovirales sp. ctikv1</name>
    <dbReference type="NCBI Taxonomy" id="2826781"/>
    <lineage>
        <taxon>Viruses</taxon>
        <taxon>Duplodnaviria</taxon>
        <taxon>Heunggongvirae</taxon>
        <taxon>Uroviricota</taxon>
        <taxon>Caudoviricetes</taxon>
    </lineage>
</organism>
<name>A0A8S5N1Z0_9CAUD</name>
<evidence type="ECO:0000313" key="1">
    <source>
        <dbReference type="EMBL" id="DAD88677.1"/>
    </source>
</evidence>
<protein>
    <submittedName>
        <fullName evidence="1">Tail completion protein</fullName>
    </submittedName>
</protein>